<gene>
    <name evidence="2" type="ORF">HF203_06740</name>
</gene>
<accession>A0ABX1I5Q7</accession>
<dbReference type="Proteomes" id="UP000740754">
    <property type="component" value="Unassembled WGS sequence"/>
</dbReference>
<feature type="region of interest" description="Disordered" evidence="1">
    <location>
        <begin position="1"/>
        <end position="21"/>
    </location>
</feature>
<reference evidence="2 3" key="1">
    <citation type="submission" date="2020-04" db="EMBL/GenBank/DDBJ databases">
        <title>Draft Whole-Genome sequence of Marichromatium bheemlicum DSM 18632, type strain.</title>
        <authorList>
            <person name="Kyndt J.A."/>
            <person name="Meyer T.E."/>
        </authorList>
    </citation>
    <scope>NUCLEOTIDE SEQUENCE [LARGE SCALE GENOMIC DNA]</scope>
    <source>
        <strain evidence="2 3">DSM 18632</strain>
    </source>
</reference>
<dbReference type="EMBL" id="JAAXKX010000007">
    <property type="protein sequence ID" value="NKN32915.1"/>
    <property type="molecule type" value="Genomic_DNA"/>
</dbReference>
<evidence type="ECO:0000313" key="3">
    <source>
        <dbReference type="Proteomes" id="UP000740754"/>
    </source>
</evidence>
<name>A0ABX1I5Q7_9GAMM</name>
<dbReference type="InterPro" id="IPR012434">
    <property type="entry name" value="DUF1631"/>
</dbReference>
<dbReference type="Pfam" id="PF07793">
    <property type="entry name" value="DUF1631"/>
    <property type="match status" value="1"/>
</dbReference>
<sequence>MADRPSSNVVPLAGRDLPSEAPATVDPATLLAGCRDRLAHGLATVFAQHLDSANDDFLGMADRATSLEQQQLYFAAMDFLSGHGQLLLQHFRGAYVTLFEHAIGRLRGQAPTAEQGAQEGLELTLVDTDDFERDLAIAKLSARATCNGSQQLTALDRRLATLLQLPRIGQDDNPLYPRAFFTAMLDALGTLDAGEPLALVLLQEFERQTSAELPGIYATINRFLAEAGVLPDIPLAGPQRALRSQPLDATDTQPLSGAPSPASARHGETASSDVFERLVEALQAVTGRQPPPPQPPPTSRSQTLDIAELIHALTGLQRGASTQLPGLGDTPIDPAHNDALRQIRATPMANGSHPVDALTIDIVSMLFDAIFKDPELSAGLRAELAKLQIPVLKVALIDKHFFSDRRHPARRLLDLIASAGLGRGEEDEPRLLEQVRRIVDAVIDGFDDDIDVFAHQLQALEHFLEEEEARAQSKASKVLDELERRDRREVAERCVATTLTEHAHPDAPALIGDFIAEHWRQVLITVFVDAGEDSDDWRETVRVMEDLLWSIEPKHTPEDRDHLLTLLPDLITRLRKGLERVDQETSWDSFFGQLIRLHMAALHRETADEENASPPPSSPPSTTAVAPPPPPSSTAITPPADDDTDDEADHHLRLARALEVGAWVEFQSLRGTRKTLRLSWVSEYRGVYLFTNRQGDNALTLATTSLANHLRKGSARLLSRDPLTERAVSQVLEQQPGEPTDD</sequence>
<comment type="caution">
    <text evidence="2">The sequence shown here is derived from an EMBL/GenBank/DDBJ whole genome shotgun (WGS) entry which is preliminary data.</text>
</comment>
<feature type="region of interest" description="Disordered" evidence="1">
    <location>
        <begin position="248"/>
        <end position="270"/>
    </location>
</feature>
<dbReference type="RefSeq" id="WP_168667932.1">
    <property type="nucleotide sequence ID" value="NZ_JAAXKX010000007.1"/>
</dbReference>
<proteinExistence type="predicted"/>
<protein>
    <submittedName>
        <fullName evidence="2">DUF1631 domain-containing protein</fullName>
    </submittedName>
</protein>
<evidence type="ECO:0000313" key="2">
    <source>
        <dbReference type="EMBL" id="NKN32915.1"/>
    </source>
</evidence>
<evidence type="ECO:0000256" key="1">
    <source>
        <dbReference type="SAM" id="MobiDB-lite"/>
    </source>
</evidence>
<feature type="region of interest" description="Disordered" evidence="1">
    <location>
        <begin position="604"/>
        <end position="647"/>
    </location>
</feature>
<organism evidence="2 3">
    <name type="scientific">Marichromatium bheemlicum</name>
    <dbReference type="NCBI Taxonomy" id="365339"/>
    <lineage>
        <taxon>Bacteria</taxon>
        <taxon>Pseudomonadati</taxon>
        <taxon>Pseudomonadota</taxon>
        <taxon>Gammaproteobacteria</taxon>
        <taxon>Chromatiales</taxon>
        <taxon>Chromatiaceae</taxon>
        <taxon>Marichromatium</taxon>
    </lineage>
</organism>
<keyword evidence="3" id="KW-1185">Reference proteome</keyword>